<dbReference type="InterPro" id="IPR045063">
    <property type="entry name" value="Dynamin_N"/>
</dbReference>
<name>A0A9N8VZX8_9GLOM</name>
<evidence type="ECO:0000256" key="13">
    <source>
        <dbReference type="SAM" id="Coils"/>
    </source>
</evidence>
<evidence type="ECO:0000256" key="12">
    <source>
        <dbReference type="ARBA" id="ARBA00048548"/>
    </source>
</evidence>
<keyword evidence="5" id="KW-1000">Mitochondrion outer membrane</keyword>
<dbReference type="PANTHER" id="PTHR10465:SF0">
    <property type="entry name" value="SARCALUMENIN"/>
    <property type="match status" value="1"/>
</dbReference>
<keyword evidence="4" id="KW-0547">Nucleotide-binding</keyword>
<evidence type="ECO:0000259" key="16">
    <source>
        <dbReference type="PROSITE" id="PS51718"/>
    </source>
</evidence>
<evidence type="ECO:0000256" key="5">
    <source>
        <dbReference type="ARBA" id="ARBA00022787"/>
    </source>
</evidence>
<evidence type="ECO:0000256" key="8">
    <source>
        <dbReference type="ARBA" id="ARBA00023054"/>
    </source>
</evidence>
<evidence type="ECO:0000256" key="2">
    <source>
        <dbReference type="ARBA" id="ARBA00004294"/>
    </source>
</evidence>
<dbReference type="GO" id="GO:0003924">
    <property type="term" value="F:GTPase activity"/>
    <property type="evidence" value="ECO:0007669"/>
    <property type="project" value="InterPro"/>
</dbReference>
<proteinExistence type="predicted"/>
<gene>
    <name evidence="17" type="ORF">FCALED_LOCUS2039</name>
</gene>
<keyword evidence="7 15" id="KW-1133">Transmembrane helix</keyword>
<feature type="compositionally biased region" description="Low complexity" evidence="14">
    <location>
        <begin position="37"/>
        <end position="50"/>
    </location>
</feature>
<keyword evidence="6" id="KW-0378">Hydrolase</keyword>
<dbReference type="FunFam" id="3.40.50.300:FF:000638">
    <property type="entry name" value="Transmembrane GTPase Fzo1, putative"/>
    <property type="match status" value="1"/>
</dbReference>
<evidence type="ECO:0000256" key="4">
    <source>
        <dbReference type="ARBA" id="ARBA00022741"/>
    </source>
</evidence>
<dbReference type="GO" id="GO:0005525">
    <property type="term" value="F:GTP binding"/>
    <property type="evidence" value="ECO:0007669"/>
    <property type="project" value="UniProtKB-KW"/>
</dbReference>
<dbReference type="Proteomes" id="UP000789570">
    <property type="component" value="Unassembled WGS sequence"/>
</dbReference>
<keyword evidence="11 15" id="KW-0472">Membrane</keyword>
<dbReference type="PANTHER" id="PTHR10465">
    <property type="entry name" value="TRANSMEMBRANE GTPASE FZO1"/>
    <property type="match status" value="1"/>
</dbReference>
<dbReference type="AlphaFoldDB" id="A0A9N8VZX8"/>
<accession>A0A9N8VZX8</accession>
<feature type="compositionally biased region" description="Low complexity" evidence="14">
    <location>
        <begin position="1"/>
        <end position="11"/>
    </location>
</feature>
<dbReference type="InterPro" id="IPR030381">
    <property type="entry name" value="G_DYNAMIN_dom"/>
</dbReference>
<keyword evidence="3 15" id="KW-0812">Transmembrane</keyword>
<feature type="transmembrane region" description="Helical" evidence="15">
    <location>
        <begin position="697"/>
        <end position="715"/>
    </location>
</feature>
<evidence type="ECO:0000256" key="3">
    <source>
        <dbReference type="ARBA" id="ARBA00022692"/>
    </source>
</evidence>
<evidence type="ECO:0000256" key="1">
    <source>
        <dbReference type="ARBA" id="ARBA00004225"/>
    </source>
</evidence>
<reference evidence="17" key="1">
    <citation type="submission" date="2021-06" db="EMBL/GenBank/DDBJ databases">
        <authorList>
            <person name="Kallberg Y."/>
            <person name="Tangrot J."/>
            <person name="Rosling A."/>
        </authorList>
    </citation>
    <scope>NUCLEOTIDE SEQUENCE</scope>
    <source>
        <strain evidence="17">UK204</strain>
    </source>
</reference>
<dbReference type="GO" id="GO:0005741">
    <property type="term" value="C:mitochondrial outer membrane"/>
    <property type="evidence" value="ECO:0007669"/>
    <property type="project" value="UniProtKB-SubCell"/>
</dbReference>
<feature type="compositionally biased region" description="Polar residues" evidence="14">
    <location>
        <begin position="18"/>
        <end position="36"/>
    </location>
</feature>
<comment type="caution">
    <text evidence="17">The sequence shown here is derived from an EMBL/GenBank/DDBJ whole genome shotgun (WGS) entry which is preliminary data.</text>
</comment>
<dbReference type="PROSITE" id="PS51718">
    <property type="entry name" value="G_DYNAMIN_2"/>
    <property type="match status" value="1"/>
</dbReference>
<dbReference type="Pfam" id="PF00350">
    <property type="entry name" value="Dynamin_N"/>
    <property type="match status" value="1"/>
</dbReference>
<dbReference type="GO" id="GO:0008053">
    <property type="term" value="P:mitochondrial fusion"/>
    <property type="evidence" value="ECO:0007669"/>
    <property type="project" value="TreeGrafter"/>
</dbReference>
<evidence type="ECO:0000256" key="7">
    <source>
        <dbReference type="ARBA" id="ARBA00022989"/>
    </source>
</evidence>
<feature type="region of interest" description="Disordered" evidence="14">
    <location>
        <begin position="1"/>
        <end position="56"/>
    </location>
</feature>
<evidence type="ECO:0000256" key="9">
    <source>
        <dbReference type="ARBA" id="ARBA00023128"/>
    </source>
</evidence>
<keyword evidence="9" id="KW-0496">Mitochondrion</keyword>
<comment type="catalytic activity">
    <reaction evidence="12">
        <text>GTP + H2O = GDP + phosphate + H(+)</text>
        <dbReference type="Rhea" id="RHEA:19669"/>
        <dbReference type="ChEBI" id="CHEBI:15377"/>
        <dbReference type="ChEBI" id="CHEBI:15378"/>
        <dbReference type="ChEBI" id="CHEBI:37565"/>
        <dbReference type="ChEBI" id="CHEBI:43474"/>
        <dbReference type="ChEBI" id="CHEBI:58189"/>
    </reaction>
</comment>
<evidence type="ECO:0000256" key="10">
    <source>
        <dbReference type="ARBA" id="ARBA00023134"/>
    </source>
</evidence>
<dbReference type="InterPro" id="IPR027094">
    <property type="entry name" value="Mitofusin_fam"/>
</dbReference>
<evidence type="ECO:0000256" key="15">
    <source>
        <dbReference type="SAM" id="Phobius"/>
    </source>
</evidence>
<protein>
    <submittedName>
        <fullName evidence="17">11379_t:CDS:1</fullName>
    </submittedName>
</protein>
<dbReference type="InterPro" id="IPR027417">
    <property type="entry name" value="P-loop_NTPase"/>
</dbReference>
<evidence type="ECO:0000256" key="11">
    <source>
        <dbReference type="ARBA" id="ARBA00023136"/>
    </source>
</evidence>
<organism evidence="17 18">
    <name type="scientific">Funneliformis caledonium</name>
    <dbReference type="NCBI Taxonomy" id="1117310"/>
    <lineage>
        <taxon>Eukaryota</taxon>
        <taxon>Fungi</taxon>
        <taxon>Fungi incertae sedis</taxon>
        <taxon>Mucoromycota</taxon>
        <taxon>Glomeromycotina</taxon>
        <taxon>Glomeromycetes</taxon>
        <taxon>Glomerales</taxon>
        <taxon>Glomeraceae</taxon>
        <taxon>Funneliformis</taxon>
    </lineage>
</organism>
<evidence type="ECO:0000256" key="14">
    <source>
        <dbReference type="SAM" id="MobiDB-lite"/>
    </source>
</evidence>
<evidence type="ECO:0000313" key="18">
    <source>
        <dbReference type="Proteomes" id="UP000789570"/>
    </source>
</evidence>
<dbReference type="OrthoDB" id="9984778at2759"/>
<dbReference type="SUPFAM" id="SSF52540">
    <property type="entry name" value="P-loop containing nucleoside triphosphate hydrolases"/>
    <property type="match status" value="1"/>
</dbReference>
<evidence type="ECO:0000313" key="17">
    <source>
        <dbReference type="EMBL" id="CAG8467232.1"/>
    </source>
</evidence>
<comment type="subcellular location">
    <subcellularLocation>
        <location evidence="1">Mitochondrion membrane</location>
        <topology evidence="1">Multi-pass membrane protein</topology>
    </subcellularLocation>
    <subcellularLocation>
        <location evidence="2">Mitochondrion outer membrane</location>
    </subcellularLocation>
</comment>
<dbReference type="EMBL" id="CAJVPQ010000290">
    <property type="protein sequence ID" value="CAG8467232.1"/>
    <property type="molecule type" value="Genomic_DNA"/>
</dbReference>
<dbReference type="GO" id="GO:0051646">
    <property type="term" value="P:mitochondrion localization"/>
    <property type="evidence" value="ECO:0007669"/>
    <property type="project" value="TreeGrafter"/>
</dbReference>
<keyword evidence="18" id="KW-1185">Reference proteome</keyword>
<keyword evidence="10" id="KW-0342">GTP-binding</keyword>
<dbReference type="Gene3D" id="3.40.50.300">
    <property type="entry name" value="P-loop containing nucleotide triphosphate hydrolases"/>
    <property type="match status" value="1"/>
</dbReference>
<keyword evidence="8 13" id="KW-0175">Coiled coil</keyword>
<feature type="coiled-coil region" evidence="13">
    <location>
        <begin position="512"/>
        <end position="539"/>
    </location>
</feature>
<sequence>MSSSFMSASFSKNKQKSSKPSENGLSNLQSFRGNIKTNTSSVPSSPSTEPKNSNIHNGMFKCNQAFAQKSKKLMGLLSDSCSILKQVRETNKQRWDLHYPFVSQMPELQSPIYDDKGLRIVSNKTQMSKFKQKVTDRLQFQSDMSTSQDFNSKLNVLKLDLKKGDTSSAETVFGDLKKDAIATLLDGCFANIIKRCENLHARVSDTSSKVLVAGDVNAGKSTFVNALLKREVMPVDQQPCTTLFCEVLDVQENDGAEEIHAIKDFTSYKRTDASTFTVIEWNDLYDTIVNNEESGEYAQLKVYTKDRRNAQESLLHNGIIDIALIDCPGLNRDTLKTTALFARQEEIDVIIFVVSAENHFTLSAKEFLSNASKEKAYLFIVVNRFDNIRMQEKCRRAILEQIKEVSPRTHEHAEDLVHFVTSTAIKVEKDDDVNHSSRLSSAIDQNVNDIKSIEDFARLEESLRTFVLKKRSKSKLAPAQHYLDNLVTDIGVLVEFNKNIAQRENYKAGIELEEAERTLNKLVADEKAAAATADEAENRTCEEIGDFTRRSLERAIENVDQFTSCEYHGLVYIWSYANDLRDSMLDEIYREVLASEENAKKQTAKCIDLIQDLGRDLRGEDKHINLDKMYAKRGTPISINIEISDFFDFNLNDRFSEELSIVGLTGAAVMCTATKLNGLSFLWDVTYFLGFNNMRRLLLPLVGLAGIGITTYVLYDTKRVISRKVARKIRCYLKRSDYVNSQANRIVRQGRKKMRLASENIRLRFRRAVEEENSKQVSHRISYKKSEEAVKFFEKIFSQTEVVSDSLEDLLGNHEWEDYEEIPVSD</sequence>
<evidence type="ECO:0000256" key="6">
    <source>
        <dbReference type="ARBA" id="ARBA00022801"/>
    </source>
</evidence>
<feature type="domain" description="Dynamin-type G" evidence="16">
    <location>
        <begin position="204"/>
        <end position="501"/>
    </location>
</feature>